<evidence type="ECO:0000256" key="2">
    <source>
        <dbReference type="ARBA" id="ARBA00022679"/>
    </source>
</evidence>
<keyword evidence="4" id="KW-0547">Nucleotide-binding</keyword>
<keyword evidence="5" id="KW-0460">Magnesium</keyword>
<proteinExistence type="predicted"/>
<dbReference type="Pfam" id="PF03205">
    <property type="entry name" value="MobB"/>
    <property type="match status" value="1"/>
</dbReference>
<dbReference type="InterPro" id="IPR004435">
    <property type="entry name" value="MobB_dom"/>
</dbReference>
<dbReference type="GO" id="GO:0046872">
    <property type="term" value="F:metal ion binding"/>
    <property type="evidence" value="ECO:0007669"/>
    <property type="project" value="UniProtKB-KW"/>
</dbReference>
<dbReference type="GO" id="GO:0006777">
    <property type="term" value="P:Mo-molybdopterin cofactor biosynthetic process"/>
    <property type="evidence" value="ECO:0007669"/>
    <property type="project" value="UniProtKB-KW"/>
</dbReference>
<evidence type="ECO:0000259" key="9">
    <source>
        <dbReference type="Pfam" id="PF12804"/>
    </source>
</evidence>
<dbReference type="Pfam" id="PF12804">
    <property type="entry name" value="NTP_transf_3"/>
    <property type="match status" value="1"/>
</dbReference>
<dbReference type="SUPFAM" id="SSF52540">
    <property type="entry name" value="P-loop containing nucleoside triphosphate hydrolases"/>
    <property type="match status" value="1"/>
</dbReference>
<dbReference type="EMBL" id="WBKH01000007">
    <property type="protein sequence ID" value="KAB1477813.1"/>
    <property type="molecule type" value="Genomic_DNA"/>
</dbReference>
<dbReference type="PANTHER" id="PTHR19136:SF81">
    <property type="entry name" value="MOLYBDENUM COFACTOR GUANYLYLTRANSFERASE"/>
    <property type="match status" value="1"/>
</dbReference>
<accession>A0A833CBH2</accession>
<evidence type="ECO:0000256" key="7">
    <source>
        <dbReference type="ARBA" id="ARBA00023150"/>
    </source>
</evidence>
<evidence type="ECO:0000256" key="5">
    <source>
        <dbReference type="ARBA" id="ARBA00022842"/>
    </source>
</evidence>
<dbReference type="Proteomes" id="UP000434554">
    <property type="component" value="Unassembled WGS sequence"/>
</dbReference>
<dbReference type="InterPro" id="IPR013482">
    <property type="entry name" value="Molybde_CF_guanTrfase"/>
</dbReference>
<dbReference type="InterPro" id="IPR027417">
    <property type="entry name" value="P-loop_NTPase"/>
</dbReference>
<comment type="caution">
    <text evidence="10">The sequence shown here is derived from an EMBL/GenBank/DDBJ whole genome shotgun (WGS) entry which is preliminary data.</text>
</comment>
<evidence type="ECO:0000313" key="10">
    <source>
        <dbReference type="EMBL" id="KAB1477813.1"/>
    </source>
</evidence>
<dbReference type="InterPro" id="IPR025877">
    <property type="entry name" value="MobA-like_NTP_Trfase"/>
</dbReference>
<keyword evidence="6" id="KW-0342">GTP-binding</keyword>
<dbReference type="AlphaFoldDB" id="A0A833CBH2"/>
<keyword evidence="1" id="KW-0963">Cytoplasm</keyword>
<keyword evidence="3" id="KW-0479">Metal-binding</keyword>
<feature type="domain" description="MobA-like NTP transferase" evidence="9">
    <location>
        <begin position="24"/>
        <end position="224"/>
    </location>
</feature>
<evidence type="ECO:0000256" key="1">
    <source>
        <dbReference type="ARBA" id="ARBA00022490"/>
    </source>
</evidence>
<evidence type="ECO:0000256" key="6">
    <source>
        <dbReference type="ARBA" id="ARBA00023134"/>
    </source>
</evidence>
<name>A0A833CBH2_9FIRM</name>
<dbReference type="Gene3D" id="3.40.50.300">
    <property type="entry name" value="P-loop containing nucleotide triphosphate hydrolases"/>
    <property type="match status" value="1"/>
</dbReference>
<evidence type="ECO:0000256" key="4">
    <source>
        <dbReference type="ARBA" id="ARBA00022741"/>
    </source>
</evidence>
<dbReference type="GO" id="GO:0016779">
    <property type="term" value="F:nucleotidyltransferase activity"/>
    <property type="evidence" value="ECO:0007669"/>
    <property type="project" value="UniProtKB-ARBA"/>
</dbReference>
<dbReference type="InterPro" id="IPR029044">
    <property type="entry name" value="Nucleotide-diphossugar_trans"/>
</dbReference>
<reference evidence="10 11" key="1">
    <citation type="submission" date="2019-09" db="EMBL/GenBank/DDBJ databases">
        <title>Draft genome sequence of 3 type strains from the CCUG.</title>
        <authorList>
            <person name="Pineiro-Iglesias B."/>
            <person name="Tunovic T."/>
            <person name="Unosson C."/>
            <person name="Inganas E."/>
            <person name="Ohlen M."/>
            <person name="Cardew S."/>
            <person name="Jensie-Markopoulos S."/>
            <person name="Salva-Serra F."/>
            <person name="Jaen-Luchoro D."/>
            <person name="Karlsson R."/>
            <person name="Svensson-Stadler L."/>
            <person name="Chun J."/>
            <person name="Moore E."/>
        </authorList>
    </citation>
    <scope>NUCLEOTIDE SEQUENCE [LARGE SCALE GENOMIC DNA]</scope>
    <source>
        <strain evidence="10 11">CCUG 65427</strain>
    </source>
</reference>
<evidence type="ECO:0000313" key="11">
    <source>
        <dbReference type="Proteomes" id="UP000434554"/>
    </source>
</evidence>
<organism evidence="10 11">
    <name type="scientific">Veillonella seminalis</name>
    <dbReference type="NCBI Taxonomy" id="1502943"/>
    <lineage>
        <taxon>Bacteria</taxon>
        <taxon>Bacillati</taxon>
        <taxon>Bacillota</taxon>
        <taxon>Negativicutes</taxon>
        <taxon>Veillonellales</taxon>
        <taxon>Veillonellaceae</taxon>
        <taxon>Veillonella</taxon>
    </lineage>
</organism>
<dbReference type="SUPFAM" id="SSF53448">
    <property type="entry name" value="Nucleotide-diphospho-sugar transferases"/>
    <property type="match status" value="1"/>
</dbReference>
<dbReference type="CDD" id="cd02503">
    <property type="entry name" value="MobA"/>
    <property type="match status" value="1"/>
</dbReference>
<protein>
    <submittedName>
        <fullName evidence="10">NTP transferase domain-containing protein</fullName>
    </submittedName>
</protein>
<feature type="domain" description="Molybdopterin-guanine dinucleotide biosynthesis protein B (MobB)" evidence="8">
    <location>
        <begin position="266"/>
        <end position="375"/>
    </location>
</feature>
<evidence type="ECO:0000256" key="3">
    <source>
        <dbReference type="ARBA" id="ARBA00022723"/>
    </source>
</evidence>
<dbReference type="PANTHER" id="PTHR19136">
    <property type="entry name" value="MOLYBDENUM COFACTOR GUANYLYLTRANSFERASE"/>
    <property type="match status" value="1"/>
</dbReference>
<keyword evidence="7" id="KW-0501">Molybdenum cofactor biosynthesis</keyword>
<dbReference type="GO" id="GO:0005525">
    <property type="term" value="F:GTP binding"/>
    <property type="evidence" value="ECO:0007669"/>
    <property type="project" value="UniProtKB-KW"/>
</dbReference>
<evidence type="ECO:0000259" key="8">
    <source>
        <dbReference type="Pfam" id="PF03205"/>
    </source>
</evidence>
<gene>
    <name evidence="10" type="ORF">F8R14_06895</name>
</gene>
<keyword evidence="2 10" id="KW-0808">Transferase</keyword>
<dbReference type="Gene3D" id="3.90.550.10">
    <property type="entry name" value="Spore Coat Polysaccharide Biosynthesis Protein SpsA, Chain A"/>
    <property type="match status" value="1"/>
</dbReference>
<sequence>MELFMKRLLLERTDINRLHDMGLLIVCGGQSTRMGRDKAALPWQEGTLLTSLMIRARSFAFSHIVIAGNQPVDLRTLPGELYAMHPLSDRSGRVRLTEEELTAVEPHQIHRLEWVVEEERTLSIYLTADQGEPCGPLGGLAAGLSEGPCDAYLAVSVDMPLFDNFDFGDVTKLRTRLGQKAVDCIVPTINGRLEPLGALYSTRCLPVIIKLLRKGERRLRAIYDHCETEYVDVTDKAYAYKNINTYNEYKAIRALFYNSTRKKPVISVVAKQSKTGKTEVSTRLIDALQKLGYEVGYVKSDGHGFTMDTEGTDTWKADKAGAKAVAIAGPEGYAILSHTGQKTDLMTLAEQLPVDIAVLETRSRGVEPIIEVVTDYPADFENCITPVDNLLSVVYMNGNSDTEYLKVDNESVAASESSEASSKQNSQAVNGVAVYSLADIESLAKWLVTEVFFN</sequence>